<dbReference type="EMBL" id="CAJNON010002295">
    <property type="protein sequence ID" value="CAF1506242.1"/>
    <property type="molecule type" value="Genomic_DNA"/>
</dbReference>
<dbReference type="AlphaFoldDB" id="A0A815TGR6"/>
<dbReference type="Proteomes" id="UP000663891">
    <property type="component" value="Unassembled WGS sequence"/>
</dbReference>
<sequence length="360" mass="41667">MLLPGRWFLKQDSMHFRRNPWRNSPFPGGFRPENDMNLMERTIDSPRANTTSHFRIFKVQLRYIIKRIQYCPKTVTENTLEKCIHHSFNIAPNTTFTLIDEDNMIFALKPIDYDNEIIFKLIVNPVPIPESNNSTPPPRPRHSWKYYGKMLLIAIFTYQTGIIMGILANEYGLFSAVAKPGPHATRNLVIKNISIDEPAIILEWIEGTSEYKLLLPVEKFTEEYVPLNVNYKIEIDTNNLKALQCLPNNDHQQTVSLSSNDLEKQLLRIIDSIQIKQNFGIHEQNLPRDEIIHDLYSPDDATSISLQQILIDSVDISARAFHRYRCKHMSIKGDDKNQLDSIQGLDLQFEGNESITNDEQ</sequence>
<proteinExistence type="predicted"/>
<comment type="caution">
    <text evidence="1">The sequence shown here is derived from an EMBL/GenBank/DDBJ whole genome shotgun (WGS) entry which is preliminary data.</text>
</comment>
<protein>
    <submittedName>
        <fullName evidence="1">Uncharacterized protein</fullName>
    </submittedName>
</protein>
<organism evidence="1 2">
    <name type="scientific">Adineta steineri</name>
    <dbReference type="NCBI Taxonomy" id="433720"/>
    <lineage>
        <taxon>Eukaryota</taxon>
        <taxon>Metazoa</taxon>
        <taxon>Spiralia</taxon>
        <taxon>Gnathifera</taxon>
        <taxon>Rotifera</taxon>
        <taxon>Eurotatoria</taxon>
        <taxon>Bdelloidea</taxon>
        <taxon>Adinetida</taxon>
        <taxon>Adinetidae</taxon>
        <taxon>Adineta</taxon>
    </lineage>
</organism>
<dbReference type="OrthoDB" id="10056360at2759"/>
<gene>
    <name evidence="1" type="ORF">VCS650_LOCUS42520</name>
</gene>
<evidence type="ECO:0000313" key="1">
    <source>
        <dbReference type="EMBL" id="CAF1506242.1"/>
    </source>
</evidence>
<reference evidence="1" key="1">
    <citation type="submission" date="2021-02" db="EMBL/GenBank/DDBJ databases">
        <authorList>
            <person name="Nowell W R."/>
        </authorList>
    </citation>
    <scope>NUCLEOTIDE SEQUENCE</scope>
</reference>
<evidence type="ECO:0000313" key="2">
    <source>
        <dbReference type="Proteomes" id="UP000663891"/>
    </source>
</evidence>
<accession>A0A815TGR6</accession>
<name>A0A815TGR6_9BILA</name>